<feature type="transmembrane region" description="Helical" evidence="1">
    <location>
        <begin position="190"/>
        <end position="210"/>
    </location>
</feature>
<name>A0A6M4AQC7_9SPHN</name>
<dbReference type="Proteomes" id="UP000503018">
    <property type="component" value="Chromosome"/>
</dbReference>
<organism evidence="2 3">
    <name type="scientific">Sphingomonas lacunae</name>
    <dbReference type="NCBI Taxonomy" id="2698828"/>
    <lineage>
        <taxon>Bacteria</taxon>
        <taxon>Pseudomonadati</taxon>
        <taxon>Pseudomonadota</taxon>
        <taxon>Alphaproteobacteria</taxon>
        <taxon>Sphingomonadales</taxon>
        <taxon>Sphingomonadaceae</taxon>
        <taxon>Sphingomonas</taxon>
    </lineage>
</organism>
<feature type="transmembrane region" description="Helical" evidence="1">
    <location>
        <begin position="21"/>
        <end position="43"/>
    </location>
</feature>
<keyword evidence="1" id="KW-0812">Transmembrane</keyword>
<evidence type="ECO:0000313" key="2">
    <source>
        <dbReference type="EMBL" id="QJQ31217.1"/>
    </source>
</evidence>
<accession>A0A6M4AQC7</accession>
<keyword evidence="1" id="KW-0472">Membrane</keyword>
<protein>
    <recommendedName>
        <fullName evidence="4">Metal-dependent hydrolase</fullName>
    </recommendedName>
</protein>
<keyword evidence="3" id="KW-1185">Reference proteome</keyword>
<feature type="transmembrane region" description="Helical" evidence="1">
    <location>
        <begin position="93"/>
        <end position="114"/>
    </location>
</feature>
<feature type="transmembrane region" description="Helical" evidence="1">
    <location>
        <begin position="63"/>
        <end position="86"/>
    </location>
</feature>
<feature type="transmembrane region" description="Helical" evidence="1">
    <location>
        <begin position="134"/>
        <end position="152"/>
    </location>
</feature>
<gene>
    <name evidence="2" type="ORF">GV829_01140</name>
</gene>
<reference evidence="2 3" key="1">
    <citation type="submission" date="2020-01" db="EMBL/GenBank/DDBJ databases">
        <title>Sphingomonas sp. strain CSW-10.</title>
        <authorList>
            <person name="Chen W.-M."/>
        </authorList>
    </citation>
    <scope>NUCLEOTIDE SEQUENCE [LARGE SCALE GENOMIC DNA]</scope>
    <source>
        <strain evidence="2 3">CSW-10</strain>
    </source>
</reference>
<dbReference type="AlphaFoldDB" id="A0A6M4AQC7"/>
<dbReference type="KEGG" id="slan:GV829_01140"/>
<evidence type="ECO:0008006" key="4">
    <source>
        <dbReference type="Google" id="ProtNLM"/>
    </source>
</evidence>
<dbReference type="EMBL" id="CP053015">
    <property type="protein sequence ID" value="QJQ31217.1"/>
    <property type="molecule type" value="Genomic_DNA"/>
</dbReference>
<dbReference type="RefSeq" id="WP_169943434.1">
    <property type="nucleotide sequence ID" value="NZ_CP053015.1"/>
</dbReference>
<sequence>MFIGHWAPALVAAAHPKAPGLGTLFIAGQLVDWGFFSLMLLGVEDMRVSPGISVMNPMDLYHMPWTHSLVGSVVWAAGFAFVLWLWRQDRIAAMMGGAVVLSHWFLDLIVHVPDLTLWGSPPKLGLGLWNHPDIAMPLELGITLAALLYYSWKTRAIGVIGRIGPALLGLLLLSVQMINWFGEEATEVSAAIPLTALAAYGVVTLVAWAIDQQRRRTAA</sequence>
<keyword evidence="1" id="KW-1133">Transmembrane helix</keyword>
<evidence type="ECO:0000313" key="3">
    <source>
        <dbReference type="Proteomes" id="UP000503018"/>
    </source>
</evidence>
<proteinExistence type="predicted"/>
<evidence type="ECO:0000256" key="1">
    <source>
        <dbReference type="SAM" id="Phobius"/>
    </source>
</evidence>
<feature type="transmembrane region" description="Helical" evidence="1">
    <location>
        <begin position="159"/>
        <end position="178"/>
    </location>
</feature>